<dbReference type="Proteomes" id="UP000095287">
    <property type="component" value="Unplaced"/>
</dbReference>
<reference evidence="2" key="1">
    <citation type="submission" date="2016-11" db="UniProtKB">
        <authorList>
            <consortium name="WormBaseParasite"/>
        </authorList>
    </citation>
    <scope>IDENTIFICATION</scope>
</reference>
<accession>A0A1I7ZZX0</accession>
<evidence type="ECO:0000313" key="1">
    <source>
        <dbReference type="Proteomes" id="UP000095287"/>
    </source>
</evidence>
<evidence type="ECO:0000313" key="2">
    <source>
        <dbReference type="WBParaSite" id="L893_g31454.t1"/>
    </source>
</evidence>
<dbReference type="AlphaFoldDB" id="A0A1I7ZZX0"/>
<dbReference type="WBParaSite" id="L893_g31454.t1">
    <property type="protein sequence ID" value="L893_g31454.t1"/>
    <property type="gene ID" value="L893_g31454"/>
</dbReference>
<proteinExistence type="predicted"/>
<name>A0A1I7ZZX0_9BILA</name>
<keyword evidence="1" id="KW-1185">Reference proteome</keyword>
<sequence length="182" mass="19603">MGNEAVGNGAVSPSLLAQVHRLQMPALPSPLAQLQAEYARRLAEKSPMFRPLATERPSMGGLHAKKSEYLFEGTIGRAAVDDLATGLEASEMESLGRVPSLTDSGVFGFSDVKTSASASQVSICLPSQRPSDYSCEEPMNIFAWNRHTSEAARAPTVNTSVYCFNDLNDTALRYADTTACRQ</sequence>
<organism evidence="1 2">
    <name type="scientific">Steinernema glaseri</name>
    <dbReference type="NCBI Taxonomy" id="37863"/>
    <lineage>
        <taxon>Eukaryota</taxon>
        <taxon>Metazoa</taxon>
        <taxon>Ecdysozoa</taxon>
        <taxon>Nematoda</taxon>
        <taxon>Chromadorea</taxon>
        <taxon>Rhabditida</taxon>
        <taxon>Tylenchina</taxon>
        <taxon>Panagrolaimomorpha</taxon>
        <taxon>Strongyloidoidea</taxon>
        <taxon>Steinernematidae</taxon>
        <taxon>Steinernema</taxon>
    </lineage>
</organism>
<protein>
    <submittedName>
        <fullName evidence="2">Uncharacterized protein</fullName>
    </submittedName>
</protein>